<sequence>MTHVRAVIPDDFELPVEAFDIPLCYQGDLSGVVIPEGLVRDRVRRLAKDINAEIGNKPIALLCVLKGSYKFFTALVEELTNARSACTEPMTVDFIRVKSYEDQSSTGQVIEYQQTHNVQLSTFQIQIMGLSNLDELKGKSVLVVDDISDTGRTLAKLLTTLKETGVEKTWTALLLSKRVKRVVDVPEDFVAFEIPDKFIVGYGLDYNQKFRDLGHICVMSPSGIEKYKTH</sequence>
<evidence type="ECO:0000256" key="6">
    <source>
        <dbReference type="ARBA" id="ARBA00022490"/>
    </source>
</evidence>
<dbReference type="GO" id="GO:0046100">
    <property type="term" value="P:hypoxanthine metabolic process"/>
    <property type="evidence" value="ECO:0007669"/>
    <property type="project" value="TreeGrafter"/>
</dbReference>
<dbReference type="eggNOG" id="KOG3367">
    <property type="taxonomic scope" value="Eukaryota"/>
</dbReference>
<evidence type="ECO:0000259" key="14">
    <source>
        <dbReference type="Pfam" id="PF00156"/>
    </source>
</evidence>
<dbReference type="InterPro" id="IPR000836">
    <property type="entry name" value="PRTase_dom"/>
</dbReference>
<proteinExistence type="inferred from homology"/>
<dbReference type="InterPro" id="IPR005904">
    <property type="entry name" value="Hxn_phspho_trans"/>
</dbReference>
<dbReference type="GO" id="GO:0004422">
    <property type="term" value="F:hypoxanthine phosphoribosyltransferase activity"/>
    <property type="evidence" value="ECO:0007669"/>
    <property type="project" value="InterPro"/>
</dbReference>
<dbReference type="STRING" id="31234.E3N1P5"/>
<evidence type="ECO:0000313" key="15">
    <source>
        <dbReference type="EMBL" id="EFO83801.1"/>
    </source>
</evidence>
<dbReference type="CDD" id="cd06223">
    <property type="entry name" value="PRTases_typeI"/>
    <property type="match status" value="1"/>
</dbReference>
<organism evidence="16">
    <name type="scientific">Caenorhabditis remanei</name>
    <name type="common">Caenorhabditis vulgaris</name>
    <dbReference type="NCBI Taxonomy" id="31234"/>
    <lineage>
        <taxon>Eukaryota</taxon>
        <taxon>Metazoa</taxon>
        <taxon>Ecdysozoa</taxon>
        <taxon>Nematoda</taxon>
        <taxon>Chromadorea</taxon>
        <taxon>Rhabditida</taxon>
        <taxon>Rhabditina</taxon>
        <taxon>Rhabditomorpha</taxon>
        <taxon>Rhabditoidea</taxon>
        <taxon>Rhabditidae</taxon>
        <taxon>Peloderinae</taxon>
        <taxon>Caenorhabditis</taxon>
    </lineage>
</organism>
<keyword evidence="8 13" id="KW-0808">Transferase</keyword>
<evidence type="ECO:0000256" key="8">
    <source>
        <dbReference type="ARBA" id="ARBA00022679"/>
    </source>
</evidence>
<accession>E3N1P5</accession>
<keyword evidence="11 13" id="KW-0547">Nucleotide-binding</keyword>
<evidence type="ECO:0000256" key="1">
    <source>
        <dbReference type="ARBA" id="ARBA00001946"/>
    </source>
</evidence>
<dbReference type="GO" id="GO:0005829">
    <property type="term" value="C:cytosol"/>
    <property type="evidence" value="ECO:0007669"/>
    <property type="project" value="TreeGrafter"/>
</dbReference>
<evidence type="ECO:0000313" key="16">
    <source>
        <dbReference type="Proteomes" id="UP000008281"/>
    </source>
</evidence>
<dbReference type="UniPathway" id="UPA00591">
    <property type="reaction ID" value="UER00648"/>
</dbReference>
<keyword evidence="7 13" id="KW-0328">Glycosyltransferase</keyword>
<dbReference type="Pfam" id="PF00156">
    <property type="entry name" value="Pribosyltran"/>
    <property type="match status" value="1"/>
</dbReference>
<dbReference type="NCBIfam" id="TIGR01203">
    <property type="entry name" value="HGPRTase"/>
    <property type="match status" value="1"/>
</dbReference>
<dbReference type="GO" id="GO:0006178">
    <property type="term" value="P:guanine salvage"/>
    <property type="evidence" value="ECO:0007669"/>
    <property type="project" value="TreeGrafter"/>
</dbReference>
<evidence type="ECO:0000256" key="10">
    <source>
        <dbReference type="ARBA" id="ARBA00022726"/>
    </source>
</evidence>
<keyword evidence="12 13" id="KW-0460">Magnesium</keyword>
<dbReference type="GO" id="GO:0006166">
    <property type="term" value="P:purine ribonucleoside salvage"/>
    <property type="evidence" value="ECO:0007669"/>
    <property type="project" value="UniProtKB-KW"/>
</dbReference>
<keyword evidence="10 13" id="KW-0660">Purine salvage</keyword>
<evidence type="ECO:0000256" key="11">
    <source>
        <dbReference type="ARBA" id="ARBA00022741"/>
    </source>
</evidence>
<dbReference type="FunCoup" id="E3N1P5">
    <property type="interactions" value="1183"/>
</dbReference>
<keyword evidence="6 13" id="KW-0963">Cytoplasm</keyword>
<dbReference type="GO" id="GO:0032263">
    <property type="term" value="P:GMP salvage"/>
    <property type="evidence" value="ECO:0007669"/>
    <property type="project" value="TreeGrafter"/>
</dbReference>
<dbReference type="HOGENOM" id="CLU_073615_3_0_1"/>
<reference evidence="15" key="1">
    <citation type="submission" date="2007-07" db="EMBL/GenBank/DDBJ databases">
        <title>PCAP assembly of the Caenorhabditis remanei genome.</title>
        <authorList>
            <consortium name="The Caenorhabditis remanei Sequencing Consortium"/>
            <person name="Wilson R.K."/>
        </authorList>
    </citation>
    <scope>NUCLEOTIDE SEQUENCE [LARGE SCALE GENOMIC DNA]</scope>
    <source>
        <strain evidence="15">PB4641</strain>
    </source>
</reference>
<comment type="pathway">
    <text evidence="3 13">Purine metabolism; IMP biosynthesis via salvage pathway; IMP from hypoxanthine: step 1/1.</text>
</comment>
<dbReference type="Gene3D" id="3.40.50.2020">
    <property type="match status" value="1"/>
</dbReference>
<dbReference type="GO" id="GO:0000287">
    <property type="term" value="F:magnesium ion binding"/>
    <property type="evidence" value="ECO:0007669"/>
    <property type="project" value="TreeGrafter"/>
</dbReference>
<dbReference type="EMBL" id="DS268509">
    <property type="protein sequence ID" value="EFO83801.1"/>
    <property type="molecule type" value="Genomic_DNA"/>
</dbReference>
<dbReference type="AlphaFoldDB" id="E3N1P5"/>
<comment type="similarity">
    <text evidence="4 13">Belongs to the purine/pyrimidine phosphoribosyltransferase family.</text>
</comment>
<dbReference type="GO" id="GO:0032264">
    <property type="term" value="P:IMP salvage"/>
    <property type="evidence" value="ECO:0007669"/>
    <property type="project" value="UniProtKB-UniPathway"/>
</dbReference>
<protein>
    <recommendedName>
        <fullName evidence="5 13">Hypoxanthine phosphoribosyltransferase</fullName>
        <ecNumber evidence="5 13">2.4.2.8</ecNumber>
    </recommendedName>
</protein>
<evidence type="ECO:0000256" key="2">
    <source>
        <dbReference type="ARBA" id="ARBA00004496"/>
    </source>
</evidence>
<dbReference type="InterPro" id="IPR029057">
    <property type="entry name" value="PRTase-like"/>
</dbReference>
<keyword evidence="9 13" id="KW-0479">Metal-binding</keyword>
<dbReference type="InParanoid" id="E3N1P5"/>
<feature type="domain" description="Phosphoribosyltransferase" evidence="14">
    <location>
        <begin position="41"/>
        <end position="206"/>
    </location>
</feature>
<evidence type="ECO:0000256" key="4">
    <source>
        <dbReference type="ARBA" id="ARBA00008391"/>
    </source>
</evidence>
<dbReference type="EC" id="2.4.2.8" evidence="5 13"/>
<name>E3N1P5_CAERE</name>
<dbReference type="PANTHER" id="PTHR43340:SF1">
    <property type="entry name" value="HYPOXANTHINE PHOSPHORIBOSYLTRANSFERASE"/>
    <property type="match status" value="1"/>
</dbReference>
<dbReference type="Proteomes" id="UP000008281">
    <property type="component" value="Unassembled WGS sequence"/>
</dbReference>
<gene>
    <name evidence="15" type="ORF">CRE_14212</name>
</gene>
<dbReference type="InterPro" id="IPR050408">
    <property type="entry name" value="HGPRT"/>
</dbReference>
<comment type="cofactor">
    <cofactor evidence="1 13">
        <name>Mg(2+)</name>
        <dbReference type="ChEBI" id="CHEBI:18420"/>
    </cofactor>
</comment>
<comment type="catalytic activity">
    <reaction evidence="13">
        <text>IMP + diphosphate = hypoxanthine + 5-phospho-alpha-D-ribose 1-diphosphate</text>
        <dbReference type="Rhea" id="RHEA:17973"/>
        <dbReference type="ChEBI" id="CHEBI:17368"/>
        <dbReference type="ChEBI" id="CHEBI:33019"/>
        <dbReference type="ChEBI" id="CHEBI:58017"/>
        <dbReference type="ChEBI" id="CHEBI:58053"/>
        <dbReference type="EC" id="2.4.2.8"/>
    </reaction>
</comment>
<evidence type="ECO:0000256" key="12">
    <source>
        <dbReference type="ARBA" id="ARBA00022842"/>
    </source>
</evidence>
<evidence type="ECO:0000256" key="5">
    <source>
        <dbReference type="ARBA" id="ARBA00011895"/>
    </source>
</evidence>
<evidence type="ECO:0000256" key="3">
    <source>
        <dbReference type="ARBA" id="ARBA00004669"/>
    </source>
</evidence>
<evidence type="ECO:0000256" key="9">
    <source>
        <dbReference type="ARBA" id="ARBA00022723"/>
    </source>
</evidence>
<keyword evidence="16" id="KW-1185">Reference proteome</keyword>
<dbReference type="SUPFAM" id="SSF53271">
    <property type="entry name" value="PRTase-like"/>
    <property type="match status" value="1"/>
</dbReference>
<dbReference type="GO" id="GO:0000166">
    <property type="term" value="F:nucleotide binding"/>
    <property type="evidence" value="ECO:0007669"/>
    <property type="project" value="UniProtKB-KW"/>
</dbReference>
<dbReference type="OrthoDB" id="9449045at2759"/>
<dbReference type="OMA" id="MQWRVAP"/>
<evidence type="ECO:0000256" key="13">
    <source>
        <dbReference type="RuleBase" id="RU364099"/>
    </source>
</evidence>
<dbReference type="GO" id="GO:0042802">
    <property type="term" value="F:identical protein binding"/>
    <property type="evidence" value="ECO:0007669"/>
    <property type="project" value="EnsemblMetazoa"/>
</dbReference>
<evidence type="ECO:0000256" key="7">
    <source>
        <dbReference type="ARBA" id="ARBA00022676"/>
    </source>
</evidence>
<comment type="subcellular location">
    <subcellularLocation>
        <location evidence="2 13">Cytoplasm</location>
    </subcellularLocation>
</comment>
<dbReference type="PANTHER" id="PTHR43340">
    <property type="entry name" value="HYPOXANTHINE-GUANINE PHOSPHORIBOSYLTRANSFERASE"/>
    <property type="match status" value="1"/>
</dbReference>